<dbReference type="AlphaFoldDB" id="A0A8X6IV85"/>
<reference evidence="1" key="1">
    <citation type="submission" date="2020-08" db="EMBL/GenBank/DDBJ databases">
        <title>Multicomponent nature underlies the extraordinary mechanical properties of spider dragline silk.</title>
        <authorList>
            <person name="Kono N."/>
            <person name="Nakamura H."/>
            <person name="Mori M."/>
            <person name="Yoshida Y."/>
            <person name="Ohtoshi R."/>
            <person name="Malay A.D."/>
            <person name="Moran D.A.P."/>
            <person name="Tomita M."/>
            <person name="Numata K."/>
            <person name="Arakawa K."/>
        </authorList>
    </citation>
    <scope>NUCLEOTIDE SEQUENCE</scope>
</reference>
<sequence length="212" mass="24750">MVRFCKTSEKERMEEESEWGSELFLLREDATVTRKEAFLSNDTLRFRCRVWRTDGKNLMPARFFARTVLKVKKWDFLWNIEGFSSLQSFEKTAHAIVSESQSEDMILRIRINNEGGIMILVDTDKSIKFLKCQPFITVTNGTQIDCGKHETSSFMDDVLYTLPLTKNYLMKNKNLFLENDVLTLYCECSWSDGFALEGIIERINNGFCHPHQ</sequence>
<dbReference type="OrthoDB" id="6431021at2759"/>
<dbReference type="EMBL" id="BMAV01027589">
    <property type="protein sequence ID" value="GFS60629.1"/>
    <property type="molecule type" value="Genomic_DNA"/>
</dbReference>
<organism evidence="1 2">
    <name type="scientific">Trichonephila inaurata madagascariensis</name>
    <dbReference type="NCBI Taxonomy" id="2747483"/>
    <lineage>
        <taxon>Eukaryota</taxon>
        <taxon>Metazoa</taxon>
        <taxon>Ecdysozoa</taxon>
        <taxon>Arthropoda</taxon>
        <taxon>Chelicerata</taxon>
        <taxon>Arachnida</taxon>
        <taxon>Araneae</taxon>
        <taxon>Araneomorphae</taxon>
        <taxon>Entelegynae</taxon>
        <taxon>Araneoidea</taxon>
        <taxon>Nephilidae</taxon>
        <taxon>Trichonephila</taxon>
        <taxon>Trichonephila inaurata</taxon>
    </lineage>
</organism>
<proteinExistence type="predicted"/>
<name>A0A8X6IV85_9ARAC</name>
<accession>A0A8X6IV85</accession>
<comment type="caution">
    <text evidence="1">The sequence shown here is derived from an EMBL/GenBank/DDBJ whole genome shotgun (WGS) entry which is preliminary data.</text>
</comment>
<dbReference type="Proteomes" id="UP000886998">
    <property type="component" value="Unassembled WGS sequence"/>
</dbReference>
<evidence type="ECO:0000313" key="1">
    <source>
        <dbReference type="EMBL" id="GFS60629.1"/>
    </source>
</evidence>
<protein>
    <submittedName>
        <fullName evidence="1">TD and POZ domain-containing protein 5</fullName>
    </submittedName>
</protein>
<evidence type="ECO:0000313" key="2">
    <source>
        <dbReference type="Proteomes" id="UP000886998"/>
    </source>
</evidence>
<gene>
    <name evidence="1" type="primary">Tdpoz5_39</name>
    <name evidence="1" type="ORF">TNIN_366071</name>
</gene>
<keyword evidence="2" id="KW-1185">Reference proteome</keyword>